<keyword evidence="2" id="KW-0732">Signal</keyword>
<dbReference type="OrthoDB" id="10252235at2759"/>
<evidence type="ECO:0000256" key="1">
    <source>
        <dbReference type="ARBA" id="ARBA00006654"/>
    </source>
</evidence>
<dbReference type="SUPFAM" id="SSF55816">
    <property type="entry name" value="5'-nucleotidase (syn. UDP-sugar hydrolase), C-terminal domain"/>
    <property type="match status" value="1"/>
</dbReference>
<keyword evidence="3" id="KW-0547">Nucleotide-binding</keyword>
<evidence type="ECO:0008006" key="9">
    <source>
        <dbReference type="Google" id="ProtNLM"/>
    </source>
</evidence>
<dbReference type="FunCoup" id="F2U8F5">
    <property type="interactions" value="300"/>
</dbReference>
<dbReference type="PRINTS" id="PR01607">
    <property type="entry name" value="APYRASEFAMLY"/>
</dbReference>
<dbReference type="InterPro" id="IPR036907">
    <property type="entry name" value="5'-Nucleotdase_C_sf"/>
</dbReference>
<dbReference type="STRING" id="946362.F2U8F5"/>
<dbReference type="Gene3D" id="3.90.780.10">
    <property type="entry name" value="5'-Nucleotidase, C-terminal domain"/>
    <property type="match status" value="1"/>
</dbReference>
<dbReference type="InParanoid" id="F2U8F5"/>
<dbReference type="GO" id="GO:0016787">
    <property type="term" value="F:hydrolase activity"/>
    <property type="evidence" value="ECO:0007669"/>
    <property type="project" value="UniProtKB-KW"/>
</dbReference>
<dbReference type="GO" id="GO:0000166">
    <property type="term" value="F:nucleotide binding"/>
    <property type="evidence" value="ECO:0007669"/>
    <property type="project" value="UniProtKB-KW"/>
</dbReference>
<dbReference type="InterPro" id="IPR006179">
    <property type="entry name" value="5_nucleotidase/apyrase"/>
</dbReference>
<evidence type="ECO:0000259" key="5">
    <source>
        <dbReference type="Pfam" id="PF00149"/>
    </source>
</evidence>
<dbReference type="InterPro" id="IPR029052">
    <property type="entry name" value="Metallo-depent_PP-like"/>
</dbReference>
<keyword evidence="8" id="KW-1185">Reference proteome</keyword>
<dbReference type="InterPro" id="IPR008334">
    <property type="entry name" value="5'-Nucleotdase_C"/>
</dbReference>
<keyword evidence="3" id="KW-0378">Hydrolase</keyword>
<dbReference type="Pfam" id="PF02872">
    <property type="entry name" value="5_nucleotid_C"/>
    <property type="match status" value="1"/>
</dbReference>
<name>F2U8F5_SALR5</name>
<dbReference type="SUPFAM" id="SSF56300">
    <property type="entry name" value="Metallo-dependent phosphatases"/>
    <property type="match status" value="1"/>
</dbReference>
<dbReference type="Gene3D" id="3.60.21.10">
    <property type="match status" value="1"/>
</dbReference>
<evidence type="ECO:0000259" key="6">
    <source>
        <dbReference type="Pfam" id="PF02872"/>
    </source>
</evidence>
<feature type="compositionally biased region" description="Basic and acidic residues" evidence="4">
    <location>
        <begin position="39"/>
        <end position="52"/>
    </location>
</feature>
<protein>
    <recommendedName>
        <fullName evidence="9">5'-nucleotidase</fullName>
    </recommendedName>
</protein>
<evidence type="ECO:0000313" key="7">
    <source>
        <dbReference type="EMBL" id="EGD72663.1"/>
    </source>
</evidence>
<dbReference type="Proteomes" id="UP000007799">
    <property type="component" value="Unassembled WGS sequence"/>
</dbReference>
<dbReference type="PANTHER" id="PTHR11575">
    <property type="entry name" value="5'-NUCLEOTIDASE-RELATED"/>
    <property type="match status" value="1"/>
</dbReference>
<dbReference type="Pfam" id="PF00149">
    <property type="entry name" value="Metallophos"/>
    <property type="match status" value="1"/>
</dbReference>
<feature type="compositionally biased region" description="Acidic residues" evidence="4">
    <location>
        <begin position="621"/>
        <end position="636"/>
    </location>
</feature>
<reference evidence="7" key="1">
    <citation type="submission" date="2009-08" db="EMBL/GenBank/DDBJ databases">
        <title>Annotation of Salpingoeca rosetta.</title>
        <authorList>
            <consortium name="The Broad Institute Genome Sequencing Platform"/>
            <person name="Russ C."/>
            <person name="Cuomo C."/>
            <person name="Burger G."/>
            <person name="Gray M.W."/>
            <person name="Holland P.W.H."/>
            <person name="King N."/>
            <person name="Lang F.B.F."/>
            <person name="Roger A.J."/>
            <person name="Ruiz-Trillo I."/>
            <person name="Young S.K."/>
            <person name="Zeng Q."/>
            <person name="Gargeya S."/>
            <person name="Alvarado L."/>
            <person name="Berlin A."/>
            <person name="Chapman S.B."/>
            <person name="Chen Z."/>
            <person name="Freedman E."/>
            <person name="Gellesch M."/>
            <person name="Goldberg J."/>
            <person name="Griggs A."/>
            <person name="Gujja S."/>
            <person name="Heilman E."/>
            <person name="Heiman D."/>
            <person name="Howarth C."/>
            <person name="Mehta T."/>
            <person name="Neiman D."/>
            <person name="Pearson M."/>
            <person name="Roberts A."/>
            <person name="Saif S."/>
            <person name="Shea T."/>
            <person name="Shenoy N."/>
            <person name="Sisk P."/>
            <person name="Stolte C."/>
            <person name="Sykes S."/>
            <person name="White J."/>
            <person name="Yandava C."/>
            <person name="Haas B."/>
            <person name="Nusbaum C."/>
            <person name="Birren B."/>
        </authorList>
    </citation>
    <scope>NUCLEOTIDE SEQUENCE [LARGE SCALE GENOMIC DNA]</scope>
    <source>
        <strain evidence="7">ATCC 50818</strain>
    </source>
</reference>
<feature type="domain" description="Calcineurin-like phosphoesterase" evidence="5">
    <location>
        <begin position="70"/>
        <end position="271"/>
    </location>
</feature>
<dbReference type="AlphaFoldDB" id="F2U8F5"/>
<comment type="similarity">
    <text evidence="1 3">Belongs to the 5'-nucleotidase family.</text>
</comment>
<proteinExistence type="inferred from homology"/>
<dbReference type="GeneID" id="16075068"/>
<evidence type="ECO:0000256" key="2">
    <source>
        <dbReference type="ARBA" id="ARBA00022729"/>
    </source>
</evidence>
<dbReference type="eggNOG" id="KOG4419">
    <property type="taxonomic scope" value="Eukaryota"/>
</dbReference>
<gene>
    <name evidence="7" type="ORF">PTSG_04394</name>
</gene>
<evidence type="ECO:0000256" key="3">
    <source>
        <dbReference type="RuleBase" id="RU362119"/>
    </source>
</evidence>
<evidence type="ECO:0000256" key="4">
    <source>
        <dbReference type="SAM" id="MobiDB-lite"/>
    </source>
</evidence>
<accession>F2U8F5</accession>
<dbReference type="EMBL" id="GL832964">
    <property type="protein sequence ID" value="EGD72663.1"/>
    <property type="molecule type" value="Genomic_DNA"/>
</dbReference>
<feature type="compositionally biased region" description="Basic and acidic residues" evidence="4">
    <location>
        <begin position="14"/>
        <end position="31"/>
    </location>
</feature>
<dbReference type="RefSeq" id="XP_004994486.1">
    <property type="nucleotide sequence ID" value="XM_004994429.1"/>
</dbReference>
<feature type="region of interest" description="Disordered" evidence="4">
    <location>
        <begin position="593"/>
        <end position="647"/>
    </location>
</feature>
<feature type="region of interest" description="Disordered" evidence="4">
    <location>
        <begin position="1"/>
        <end position="65"/>
    </location>
</feature>
<dbReference type="InterPro" id="IPR004843">
    <property type="entry name" value="Calcineurin-like_PHP"/>
</dbReference>
<dbReference type="PANTHER" id="PTHR11575:SF48">
    <property type="entry name" value="5'-NUCLEOTIDASE"/>
    <property type="match status" value="1"/>
</dbReference>
<sequence length="647" mass="71384">MVVERKQVGNQWCRAREQRRSTSSHAGERGRGGGCEIEIPQRRDRDTCDERTGTMPPPKTKKTKHDKKLLRLIHFNDVYHIKEGPTEPVGGIARFITAINKYEDTTVLFSGDAFNPSILSSATKGHHMVPCLNAAKIEVACYGNHDFDFGEEELKKLSQECTFPWVMTNLTDSQGVPTGTAKKKHVFEKQGVRIGVMGLAEKDWIDTLSDPPEDIQYRDFIETAQEYIKILREEDECDLVIALTHMRENNDLALAKACPEIDLVLGGHDHFYRVTQLDNNIVIKSGMDFKNFSVIEVTLNGDARPSVAVERVDVTSEVEPDSDMAAYVKEADEKYATIFDKVVGYTEVEWNVHNSSVRTEENAFGNLVAGLLRARYGADLCILAGGSFRSDRVYPAGPVTARVVSTIFPFTDACVVLEVTGKTVWAALENGVSKYPQHEGRFPQVSGLRMTFDPSLPPGSRLVEVTVGEDREPLDVDKTYTLATRGYMADGHDGYTALKGSKIIVDPENGSLLSTIVVQALTKVEVIKAWKRKHMILRSAIAAFRGVRPFRPKKKEEQPKALPESLCGAAAKDPSCIVVRPQLDGRICIVGVTPPPLQGSPPRAHKAKRAHEPTRGQDQDGTADDGDACNDGDDEEAAAKLPKTAIA</sequence>
<dbReference type="GO" id="GO:0009166">
    <property type="term" value="P:nucleotide catabolic process"/>
    <property type="evidence" value="ECO:0007669"/>
    <property type="project" value="InterPro"/>
</dbReference>
<dbReference type="InterPro" id="IPR041821">
    <property type="entry name" value="CG11883_N"/>
</dbReference>
<organism evidence="8">
    <name type="scientific">Salpingoeca rosetta (strain ATCC 50818 / BSB-021)</name>
    <dbReference type="NCBI Taxonomy" id="946362"/>
    <lineage>
        <taxon>Eukaryota</taxon>
        <taxon>Choanoflagellata</taxon>
        <taxon>Craspedida</taxon>
        <taxon>Salpingoecidae</taxon>
        <taxon>Salpingoeca</taxon>
    </lineage>
</organism>
<feature type="domain" description="5'-Nucleotidase C-terminal" evidence="6">
    <location>
        <begin position="342"/>
        <end position="499"/>
    </location>
</feature>
<evidence type="ECO:0000313" key="8">
    <source>
        <dbReference type="Proteomes" id="UP000007799"/>
    </source>
</evidence>
<dbReference type="CDD" id="cd07406">
    <property type="entry name" value="MPP_CG11883_N"/>
    <property type="match status" value="1"/>
</dbReference>